<dbReference type="Gene3D" id="2.60.120.40">
    <property type="match status" value="1"/>
</dbReference>
<comment type="caution">
    <text evidence="3">The sequence shown here is derived from an EMBL/GenBank/DDBJ whole genome shotgun (WGS) entry which is preliminary data.</text>
</comment>
<name>A0A024P7F9_9BACI</name>
<sequence length="153" mass="15791">MCAQIPFCDDSSDPGGGGVTNNSMYASNTSGSTILVVLGGTNIPLPNNQDLDGFTVNGANNTFTVPVSGRYYITYQINTTLGLLGRTRLVRNGSPIPGSILSPAISTSDYNNDLILFLNAGDNISLQFFGLIATVVLVGGGATGAALTLIRLS</sequence>
<proteinExistence type="predicted"/>
<protein>
    <recommendedName>
        <fullName evidence="2">BclA C-terminal domain-containing protein</fullName>
    </recommendedName>
</protein>
<keyword evidence="1" id="KW-1133">Transmembrane helix</keyword>
<evidence type="ECO:0000259" key="2">
    <source>
        <dbReference type="Pfam" id="PF18573"/>
    </source>
</evidence>
<reference evidence="4" key="1">
    <citation type="submission" date="2014-03" db="EMBL/GenBank/DDBJ databases">
        <authorList>
            <person name="Urmite Genomes U."/>
        </authorList>
    </citation>
    <scope>NUCLEOTIDE SEQUENCE [LARGE SCALE GENOMIC DNA]</scope>
    <source>
        <strain evidence="4">HD-03</strain>
    </source>
</reference>
<keyword evidence="1" id="KW-0812">Transmembrane</keyword>
<dbReference type="Proteomes" id="UP000028868">
    <property type="component" value="Unassembled WGS sequence"/>
</dbReference>
<dbReference type="RefSeq" id="WP_035510399.1">
    <property type="nucleotide sequence ID" value="NZ_CCDH010000002.1"/>
</dbReference>
<reference evidence="3 4" key="2">
    <citation type="submission" date="2014-05" db="EMBL/GenBank/DDBJ databases">
        <title>Draft genome sequence of Halobacillus karajensis HK-03.</title>
        <authorList>
            <person name="Khelaifia S."/>
            <person name="Croce O."/>
            <person name="Lagier J.C."/>
            <person name="Raoult D."/>
        </authorList>
    </citation>
    <scope>NUCLEOTIDE SEQUENCE [LARGE SCALE GENOMIC DNA]</scope>
    <source>
        <strain evidence="3 4">HD-03</strain>
    </source>
</reference>
<dbReference type="Pfam" id="PF18573">
    <property type="entry name" value="BclA_C"/>
    <property type="match status" value="1"/>
</dbReference>
<keyword evidence="1" id="KW-0472">Membrane</keyword>
<accession>A0A024P7F9</accession>
<evidence type="ECO:0000313" key="3">
    <source>
        <dbReference type="EMBL" id="CDQ25074.1"/>
    </source>
</evidence>
<gene>
    <name evidence="3" type="ORF">BN983_03379</name>
</gene>
<evidence type="ECO:0000256" key="1">
    <source>
        <dbReference type="SAM" id="Phobius"/>
    </source>
</evidence>
<dbReference type="InterPro" id="IPR041415">
    <property type="entry name" value="BclA_C"/>
</dbReference>
<feature type="domain" description="BclA C-terminal" evidence="2">
    <location>
        <begin position="24"/>
        <end position="153"/>
    </location>
</feature>
<dbReference type="InterPro" id="IPR008983">
    <property type="entry name" value="Tumour_necrosis_fac-like_dom"/>
</dbReference>
<dbReference type="EMBL" id="CCDI010000004">
    <property type="protein sequence ID" value="CDQ25074.1"/>
    <property type="molecule type" value="Genomic_DNA"/>
</dbReference>
<evidence type="ECO:0000313" key="4">
    <source>
        <dbReference type="Proteomes" id="UP000028868"/>
    </source>
</evidence>
<organism evidence="3 4">
    <name type="scientific">Halobacillus karajensis</name>
    <dbReference type="NCBI Taxonomy" id="195088"/>
    <lineage>
        <taxon>Bacteria</taxon>
        <taxon>Bacillati</taxon>
        <taxon>Bacillota</taxon>
        <taxon>Bacilli</taxon>
        <taxon>Bacillales</taxon>
        <taxon>Bacillaceae</taxon>
        <taxon>Halobacillus</taxon>
    </lineage>
</organism>
<feature type="transmembrane region" description="Helical" evidence="1">
    <location>
        <begin position="128"/>
        <end position="150"/>
    </location>
</feature>
<dbReference type="AlphaFoldDB" id="A0A024P7F9"/>
<keyword evidence="4" id="KW-1185">Reference proteome</keyword>
<dbReference type="SUPFAM" id="SSF49842">
    <property type="entry name" value="TNF-like"/>
    <property type="match status" value="1"/>
</dbReference>